<dbReference type="GO" id="GO:1902208">
    <property type="term" value="P:regulation of bacterial-type flagellum assembly"/>
    <property type="evidence" value="ECO:0007669"/>
    <property type="project" value="InterPro"/>
</dbReference>
<dbReference type="AlphaFoldDB" id="A0AA49IYD6"/>
<dbReference type="GO" id="GO:0045893">
    <property type="term" value="P:positive regulation of DNA-templated transcription"/>
    <property type="evidence" value="ECO:0007669"/>
    <property type="project" value="InterPro"/>
</dbReference>
<dbReference type="SUPFAM" id="SSF160930">
    <property type="entry name" value="FlhC-like"/>
    <property type="match status" value="1"/>
</dbReference>
<dbReference type="Proteomes" id="UP001234916">
    <property type="component" value="Chromosome"/>
</dbReference>
<dbReference type="GO" id="GO:0046872">
    <property type="term" value="F:metal ion binding"/>
    <property type="evidence" value="ECO:0007669"/>
    <property type="project" value="UniProtKB-KW"/>
</dbReference>
<keyword evidence="2" id="KW-0479">Metal-binding</keyword>
<evidence type="ECO:0000256" key="4">
    <source>
        <dbReference type="ARBA" id="ARBA00022833"/>
    </source>
</evidence>
<keyword evidence="9" id="KW-0282">Flagellum</keyword>
<dbReference type="EMBL" id="CP107246">
    <property type="protein sequence ID" value="WIM05938.1"/>
    <property type="molecule type" value="Genomic_DNA"/>
</dbReference>
<protein>
    <submittedName>
        <fullName evidence="9">Flagellar transcriptional regulator FlhC</fullName>
    </submittedName>
</protein>
<keyword evidence="7" id="KW-0010">Activator</keyword>
<evidence type="ECO:0000256" key="6">
    <source>
        <dbReference type="ARBA" id="ARBA00023125"/>
    </source>
</evidence>
<sequence>MGELENMQLAQQLIRARLRLSVIRALTDVSTLTLRQWWHDIHGVRPANGKLPETVLSFIKDAEMAARISSFAVFYKRLNGTTIAPGWLLNTWMEYQRICGDIDINAGYFAVRDVRAHIVMLSRCDKCRAGYIYDTGNKYTDQCPFCQSKVF</sequence>
<name>A0AA49IYD6_9PROT</name>
<keyword evidence="9" id="KW-0966">Cell projection</keyword>
<keyword evidence="6" id="KW-0238">DNA-binding</keyword>
<reference evidence="9" key="1">
    <citation type="journal article" date="2023" name="Nat. Microbiol.">
        <title>Enrichment and characterization of a nitric oxide-reducing microbial community in a continuous bioreactor.</title>
        <authorList>
            <person name="Garrido-Amador P."/>
            <person name="Stortenbeker N."/>
            <person name="Wessels H.J.C.T."/>
            <person name="Speth D.R."/>
            <person name="Garcia-Heredia I."/>
            <person name="Kartal B."/>
        </authorList>
    </citation>
    <scope>NUCLEOTIDE SEQUENCE</scope>
    <source>
        <strain evidence="9">MAG1</strain>
    </source>
</reference>
<evidence type="ECO:0000256" key="5">
    <source>
        <dbReference type="ARBA" id="ARBA00023015"/>
    </source>
</evidence>
<dbReference type="KEGG" id="npv:OHM77_01190"/>
<evidence type="ECO:0000313" key="9">
    <source>
        <dbReference type="EMBL" id="WIM05938.1"/>
    </source>
</evidence>
<proteinExistence type="predicted"/>
<keyword evidence="9" id="KW-0969">Cilium</keyword>
<keyword evidence="5" id="KW-0805">Transcription regulation</keyword>
<dbReference type="InterPro" id="IPR007944">
    <property type="entry name" value="FlhC"/>
</dbReference>
<evidence type="ECO:0000256" key="2">
    <source>
        <dbReference type="ARBA" id="ARBA00022723"/>
    </source>
</evidence>
<keyword evidence="4" id="KW-0862">Zinc</keyword>
<gene>
    <name evidence="9" type="ORF">OHM77_01190</name>
</gene>
<keyword evidence="3" id="KW-1005">Bacterial flagellum biogenesis</keyword>
<keyword evidence="1" id="KW-0963">Cytoplasm</keyword>
<organism evidence="9">
    <name type="scientific">Candidatus Nitricoxidivorans perseverans</name>
    <dbReference type="NCBI Taxonomy" id="2975601"/>
    <lineage>
        <taxon>Bacteria</taxon>
        <taxon>Pseudomonadati</taxon>
        <taxon>Pseudomonadota</taxon>
        <taxon>Betaproteobacteria</taxon>
        <taxon>Nitrosomonadales</taxon>
        <taxon>Sterolibacteriaceae</taxon>
        <taxon>Candidatus Nitricoxidivorans</taxon>
    </lineage>
</organism>
<dbReference type="GO" id="GO:0044781">
    <property type="term" value="P:bacterial-type flagellum organization"/>
    <property type="evidence" value="ECO:0007669"/>
    <property type="project" value="UniProtKB-KW"/>
</dbReference>
<accession>A0AA49IYD6</accession>
<evidence type="ECO:0000256" key="1">
    <source>
        <dbReference type="ARBA" id="ARBA00022490"/>
    </source>
</evidence>
<evidence type="ECO:0000256" key="3">
    <source>
        <dbReference type="ARBA" id="ARBA00022795"/>
    </source>
</evidence>
<evidence type="ECO:0000256" key="7">
    <source>
        <dbReference type="ARBA" id="ARBA00023159"/>
    </source>
</evidence>
<keyword evidence="8" id="KW-0804">Transcription</keyword>
<dbReference type="GO" id="GO:0003677">
    <property type="term" value="F:DNA binding"/>
    <property type="evidence" value="ECO:0007669"/>
    <property type="project" value="UniProtKB-KW"/>
</dbReference>
<evidence type="ECO:0000256" key="8">
    <source>
        <dbReference type="ARBA" id="ARBA00023163"/>
    </source>
</evidence>
<dbReference type="Pfam" id="PF05280">
    <property type="entry name" value="FlhC"/>
    <property type="match status" value="1"/>
</dbReference>